<evidence type="ECO:0000256" key="8">
    <source>
        <dbReference type="SAM" id="MobiDB-lite"/>
    </source>
</evidence>
<feature type="signal peptide" evidence="9">
    <location>
        <begin position="1"/>
        <end position="27"/>
    </location>
</feature>
<evidence type="ECO:0000313" key="12">
    <source>
        <dbReference type="Proteomes" id="UP000008631"/>
    </source>
</evidence>
<dbReference type="InterPro" id="IPR015943">
    <property type="entry name" value="WD40/YVTN_repeat-like_dom_sf"/>
</dbReference>
<dbReference type="Proteomes" id="UP000008631">
    <property type="component" value="Chromosome"/>
</dbReference>
<feature type="compositionally biased region" description="Acidic residues" evidence="8">
    <location>
        <begin position="1111"/>
        <end position="1121"/>
    </location>
</feature>
<feature type="region of interest" description="Disordered" evidence="8">
    <location>
        <begin position="1020"/>
        <end position="1053"/>
    </location>
</feature>
<dbReference type="PROSITE" id="PS50106">
    <property type="entry name" value="PDZ"/>
    <property type="match status" value="1"/>
</dbReference>
<reference evidence="11 12" key="2">
    <citation type="journal article" date="2011" name="Stand. Genomic Sci.">
        <title>Complete genome sequence of Isosphaera pallida type strain (IS1B).</title>
        <authorList>
            <consortium name="US DOE Joint Genome Institute (JGI-PGF)"/>
            <person name="Goker M."/>
            <person name="Cleland D."/>
            <person name="Saunders E."/>
            <person name="Lapidus A."/>
            <person name="Nolan M."/>
            <person name="Lucas S."/>
            <person name="Hammon N."/>
            <person name="Deshpande S."/>
            <person name="Cheng J.F."/>
            <person name="Tapia R."/>
            <person name="Han C."/>
            <person name="Goodwin L."/>
            <person name="Pitluck S."/>
            <person name="Liolios K."/>
            <person name="Pagani I."/>
            <person name="Ivanova N."/>
            <person name="Mavromatis K."/>
            <person name="Pati A."/>
            <person name="Chen A."/>
            <person name="Palaniappan K."/>
            <person name="Land M."/>
            <person name="Hauser L."/>
            <person name="Chang Y.J."/>
            <person name="Jeffries C.D."/>
            <person name="Detter J.C."/>
            <person name="Beck B."/>
            <person name="Woyke T."/>
            <person name="Bristow J."/>
            <person name="Eisen J.A."/>
            <person name="Markowitz V."/>
            <person name="Hugenholtz P."/>
            <person name="Kyrpides N.C."/>
            <person name="Klenk H.P."/>
        </authorList>
    </citation>
    <scope>NUCLEOTIDE SEQUENCE [LARGE SCALE GENOMIC DNA]</scope>
    <source>
        <strain evidence="12">ATCC 43644 / DSM 9630 / IS1B</strain>
    </source>
</reference>
<keyword evidence="3" id="KW-0378">Hydrolase</keyword>
<dbReference type="Pfam" id="PF13180">
    <property type="entry name" value="PDZ_2"/>
    <property type="match status" value="1"/>
</dbReference>
<dbReference type="SMART" id="SM00228">
    <property type="entry name" value="PDZ"/>
    <property type="match status" value="1"/>
</dbReference>
<dbReference type="InterPro" id="IPR036034">
    <property type="entry name" value="PDZ_sf"/>
</dbReference>
<evidence type="ECO:0000256" key="2">
    <source>
        <dbReference type="ARBA" id="ARBA00022737"/>
    </source>
</evidence>
<keyword evidence="2" id="KW-0677">Repeat</keyword>
<dbReference type="RefSeq" id="WP_013564516.1">
    <property type="nucleotide sequence ID" value="NC_014962.1"/>
</dbReference>
<dbReference type="SUPFAM" id="SSF50156">
    <property type="entry name" value="PDZ domain-like"/>
    <property type="match status" value="1"/>
</dbReference>
<dbReference type="InterPro" id="IPR036278">
    <property type="entry name" value="Sialidase_sf"/>
</dbReference>
<dbReference type="AlphaFoldDB" id="E8R0A1"/>
<feature type="domain" description="PDZ" evidence="10">
    <location>
        <begin position="371"/>
        <end position="461"/>
    </location>
</feature>
<evidence type="ECO:0000256" key="9">
    <source>
        <dbReference type="SAM" id="SignalP"/>
    </source>
</evidence>
<proteinExistence type="inferred from homology"/>
<dbReference type="InParanoid" id="E8R0A1"/>
<keyword evidence="5" id="KW-0326">Glycosidase</keyword>
<gene>
    <name evidence="11" type="ordered locus">Isop_1644</name>
</gene>
<evidence type="ECO:0000256" key="3">
    <source>
        <dbReference type="ARBA" id="ARBA00022801"/>
    </source>
</evidence>
<evidence type="ECO:0000259" key="10">
    <source>
        <dbReference type="PROSITE" id="PS50106"/>
    </source>
</evidence>
<comment type="similarity">
    <text evidence="7">Belongs to the glycosyl hydrolase 74 family.</text>
</comment>
<dbReference type="EMBL" id="CP002353">
    <property type="protein sequence ID" value="ADV62228.1"/>
    <property type="molecule type" value="Genomic_DNA"/>
</dbReference>
<dbReference type="eggNOG" id="COG0265">
    <property type="taxonomic scope" value="Bacteria"/>
</dbReference>
<evidence type="ECO:0000256" key="1">
    <source>
        <dbReference type="ARBA" id="ARBA00022729"/>
    </source>
</evidence>
<keyword evidence="12" id="KW-1185">Reference proteome</keyword>
<dbReference type="GO" id="GO:0000272">
    <property type="term" value="P:polysaccharide catabolic process"/>
    <property type="evidence" value="ECO:0007669"/>
    <property type="project" value="UniProtKB-KW"/>
</dbReference>
<evidence type="ECO:0000256" key="4">
    <source>
        <dbReference type="ARBA" id="ARBA00023277"/>
    </source>
</evidence>
<feature type="compositionally biased region" description="Basic and acidic residues" evidence="8">
    <location>
        <begin position="80"/>
        <end position="112"/>
    </location>
</feature>
<dbReference type="eggNOG" id="COG4447">
    <property type="taxonomic scope" value="Bacteria"/>
</dbReference>
<evidence type="ECO:0000256" key="7">
    <source>
        <dbReference type="ARBA" id="ARBA00037986"/>
    </source>
</evidence>
<feature type="compositionally biased region" description="Pro residues" evidence="8">
    <location>
        <begin position="62"/>
        <end position="72"/>
    </location>
</feature>
<dbReference type="InterPro" id="IPR001478">
    <property type="entry name" value="PDZ"/>
</dbReference>
<dbReference type="KEGG" id="ipa:Isop_1644"/>
<feature type="region of interest" description="Disordered" evidence="8">
    <location>
        <begin position="1108"/>
        <end position="1131"/>
    </location>
</feature>
<evidence type="ECO:0000256" key="5">
    <source>
        <dbReference type="ARBA" id="ARBA00023295"/>
    </source>
</evidence>
<dbReference type="PANTHER" id="PTHR43739">
    <property type="entry name" value="XYLOGLUCANASE (EUROFUNG)"/>
    <property type="match status" value="1"/>
</dbReference>
<dbReference type="Gene3D" id="2.30.42.10">
    <property type="match status" value="1"/>
</dbReference>
<keyword evidence="6" id="KW-0624">Polysaccharide degradation</keyword>
<dbReference type="InterPro" id="IPR031778">
    <property type="entry name" value="Sortilin_N"/>
</dbReference>
<dbReference type="Pfam" id="PF15902">
    <property type="entry name" value="Sortilin-Vps10"/>
    <property type="match status" value="1"/>
</dbReference>
<evidence type="ECO:0000256" key="6">
    <source>
        <dbReference type="ARBA" id="ARBA00023326"/>
    </source>
</evidence>
<feature type="compositionally biased region" description="Pro residues" evidence="8">
    <location>
        <begin position="33"/>
        <end position="46"/>
    </location>
</feature>
<dbReference type="STRING" id="575540.Isop_1644"/>
<dbReference type="GO" id="GO:0010411">
    <property type="term" value="P:xyloglucan metabolic process"/>
    <property type="evidence" value="ECO:0007669"/>
    <property type="project" value="TreeGrafter"/>
</dbReference>
<feature type="region of interest" description="Disordered" evidence="8">
    <location>
        <begin position="29"/>
        <end position="122"/>
    </location>
</feature>
<dbReference type="PANTHER" id="PTHR43739:SF2">
    <property type="entry name" value="OLIGOXYLOGLUCAN-REDUCING END-SPECIFIC XYLOGLUCANASE-RELATED"/>
    <property type="match status" value="1"/>
</dbReference>
<dbReference type="eggNOG" id="COG3266">
    <property type="taxonomic scope" value="Bacteria"/>
</dbReference>
<dbReference type="Gene3D" id="2.60.40.4070">
    <property type="match status" value="1"/>
</dbReference>
<name>E8R0A1_ISOPI</name>
<evidence type="ECO:0000313" key="11">
    <source>
        <dbReference type="EMBL" id="ADV62228.1"/>
    </source>
</evidence>
<feature type="chain" id="PRO_5003226248" evidence="9">
    <location>
        <begin position="28"/>
        <end position="1131"/>
    </location>
</feature>
<dbReference type="SUPFAM" id="SSF50939">
    <property type="entry name" value="Sialidases"/>
    <property type="match status" value="2"/>
</dbReference>
<dbReference type="SUPFAM" id="SSF110296">
    <property type="entry name" value="Oligoxyloglucan reducing end-specific cellobiohydrolase"/>
    <property type="match status" value="1"/>
</dbReference>
<dbReference type="HOGENOM" id="CLU_004847_0_0_0"/>
<dbReference type="CDD" id="cd15482">
    <property type="entry name" value="Sialidase_non-viral"/>
    <property type="match status" value="3"/>
</dbReference>
<dbReference type="OrthoDB" id="290345at2"/>
<sequence>MRTFARFAVTTASLAWLAMFASTFVVAQEPASTDPPTPAPVAPPPADAAKPDPAHAPKTPAEQPPANQPEPPQTETSKPNQDKPADEPKTPIQEAKPDQDKPAEQAKPKDEATPESPPAMPQEWAKGITWRSLGPAVMGGRIVALSVYEADPSTFWAATASGGLLKTTNNGITFEHQFDRESTVSIGDVCVAPSHRDIVWVGTGEHNPRNSVSYGDGVYKSTDGGKTWTCMGLRDSFQIGSIRIHPTNPDIVYVGALGRLYGPNETRGLYKTTDGGKTWERVLFLDDHTGIIDIELNPANPDIILAAAYQRQRDEFDGNEPAVRYGEKAGIYKSTDAGATWTRLTKGLPSCKLGRIGIDYFRANPNIVVAIVESEKNGMGDPPQGGRAVSGVYMGIQGSNLGPAVLDAVIEGGPAAAAGLQAGDVIVKFGDAELESYNALVSLLRTRKPGDKVKIVYERDGKTLETELTLAERPRETNDSGMFNNDPSRPYEAMLNGQIENVQDRQGPIGPETGGVYKSTDGGETWTRINSINPRPMYFSQVRIDPVDESVLYVLGVGLYRSTDGGKTFRADAGRGTHADHHAMWIDPRDPRHILLGNDGGIYQTYDRAANWDHLNTKAIGQFYHVAVDPRRDYKVYGGLQDNGSWGGPMRVPGDSGSINSDWFRVGGGDGFRIAIDPTDPDLIYYTSQNGAMGRRNLRTGEGSSIRPIPNQRGQRFRFNWNTPFLLSNQNPRIFYAAGNYVFRSINQGRDLRIISPEITRTNRGSATALAESPRDPNVLYVGTDDGYLWVTRDGGVNWSEVSKNVHLPGPYWVASLEASRAEAGRVYACFDAHRSNDDRPYIYVSEDYGQSWTCLNANLPAFGSTRVLREDLVNPNVLYLGTEFGVWASVTRGSSWTQINNDLPTVAVHELAQHPTSGELIAATHGRSIWACEIAAIRQIKPETLKAKATLFEPIAGIRWRSAPSRGDTNRRFVAQNPPSGTAITYALTERANKVSLQIFDYEGKLVRSLPTRREPGLHRIPWDLTRNPPPRSGAVSTSQTAGRGRGAPAFGPRVPAGEGIYKVVLNVDGAELTTGVRVLPDPSIPVSEAFAELGVVTQQEEFQSFEEGMFQEEEEEEDANASQGGLIEL</sequence>
<keyword evidence="1 9" id="KW-0732">Signal</keyword>
<dbReference type="GO" id="GO:0016798">
    <property type="term" value="F:hydrolase activity, acting on glycosyl bonds"/>
    <property type="evidence" value="ECO:0007669"/>
    <property type="project" value="UniProtKB-KW"/>
</dbReference>
<dbReference type="Gene3D" id="2.130.10.10">
    <property type="entry name" value="YVTN repeat-like/Quinoprotein amine dehydrogenase"/>
    <property type="match status" value="5"/>
</dbReference>
<keyword evidence="4" id="KW-0119">Carbohydrate metabolism</keyword>
<accession>E8R0A1</accession>
<protein>
    <submittedName>
        <fullName evidence="11">PDZ/DHR/GLGF domain protein</fullName>
    </submittedName>
</protein>
<organism evidence="11 12">
    <name type="scientific">Isosphaera pallida (strain ATCC 43644 / DSM 9630 / IS1B)</name>
    <dbReference type="NCBI Taxonomy" id="575540"/>
    <lineage>
        <taxon>Bacteria</taxon>
        <taxon>Pseudomonadati</taxon>
        <taxon>Planctomycetota</taxon>
        <taxon>Planctomycetia</taxon>
        <taxon>Isosphaerales</taxon>
        <taxon>Isosphaeraceae</taxon>
        <taxon>Isosphaera</taxon>
    </lineage>
</organism>
<dbReference type="InterPro" id="IPR052025">
    <property type="entry name" value="Xyloglucanase_GH74"/>
</dbReference>
<reference key="1">
    <citation type="submission" date="2010-11" db="EMBL/GenBank/DDBJ databases">
        <title>The complete sequence of chromosome of Isophaera pallida ATCC 43644.</title>
        <authorList>
            <consortium name="US DOE Joint Genome Institute (JGI-PGF)"/>
            <person name="Lucas S."/>
            <person name="Copeland A."/>
            <person name="Lapidus A."/>
            <person name="Bruce D."/>
            <person name="Goodwin L."/>
            <person name="Pitluck S."/>
            <person name="Kyrpides N."/>
            <person name="Mavromatis K."/>
            <person name="Pagani I."/>
            <person name="Ivanova N."/>
            <person name="Saunders E."/>
            <person name="Brettin T."/>
            <person name="Detter J.C."/>
            <person name="Han C."/>
            <person name="Tapia R."/>
            <person name="Land M."/>
            <person name="Hauser L."/>
            <person name="Markowitz V."/>
            <person name="Cheng J.-F."/>
            <person name="Hugenholtz P."/>
            <person name="Woyke T."/>
            <person name="Wu D."/>
            <person name="Eisen J.A."/>
        </authorList>
    </citation>
    <scope>NUCLEOTIDE SEQUENCE</scope>
    <source>
        <strain>ATCC 43644</strain>
    </source>
</reference>